<reference evidence="14 15" key="1">
    <citation type="submission" date="2019-08" db="EMBL/GenBank/DDBJ databases">
        <title>In-depth cultivation of the pig gut microbiome towards novel bacterial diversity and tailored functional studies.</title>
        <authorList>
            <person name="Wylensek D."/>
            <person name="Hitch T.C.A."/>
            <person name="Clavel T."/>
        </authorList>
    </citation>
    <scope>NUCLEOTIDE SEQUENCE [LARGE SCALE GENOMIC DNA]</scope>
    <source>
        <strain evidence="14 15">Oil-RF-744-WCA-WT-10</strain>
    </source>
</reference>
<protein>
    <recommendedName>
        <fullName evidence="10">tRNA dimethylallyltransferase</fullName>
        <ecNumber evidence="10">2.5.1.75</ecNumber>
    </recommendedName>
    <alternativeName>
        <fullName evidence="10">Dimethylallyl diphosphate:tRNA dimethylallyltransferase</fullName>
        <shortName evidence="10">DMAPP:tRNA dimethylallyltransferase</shortName>
        <shortName evidence="10">DMATase</shortName>
    </alternativeName>
    <alternativeName>
        <fullName evidence="10">Isopentenyl-diphosphate:tRNA isopentenyltransferase</fullName>
        <shortName evidence="10">IPP transferase</shortName>
        <shortName evidence="10">IPPT</shortName>
        <shortName evidence="10">IPTase</shortName>
    </alternativeName>
</protein>
<dbReference type="InterPro" id="IPR039657">
    <property type="entry name" value="Dimethylallyltransferase"/>
</dbReference>
<dbReference type="EC" id="2.5.1.75" evidence="10"/>
<sequence>MLIVITGPTASGKTGKAVALARALDGEIISADSRQVYRGMDLGTGKDLDEYGHVPYHLIDICPAGYKYNLHEFLRDEQQACDEIEARGRQPIMCGGTGLYVESVLKGIKLPPVPCNPELREQLATKSLDELTALLKQYKTLRNNSDIDTCQRATRAIEICKYYHDHPHLKAATQPHPLRDALVIGVMIDRESRRRRITQRLEARLEAGMVDEVRRLIDSGIPPADLIYYGLEYKYVTLHVIGQLTRDEMFAQLETAIHRFAKRQMTWFRGMERRGTPINWLPYDLSNDDFVAAVLDLKAKMQS</sequence>
<feature type="region of interest" description="Interaction with substrate tRNA" evidence="10">
    <location>
        <begin position="32"/>
        <end position="35"/>
    </location>
</feature>
<dbReference type="PANTHER" id="PTHR11088:SF60">
    <property type="entry name" value="TRNA DIMETHYLALLYLTRANSFERASE"/>
    <property type="match status" value="1"/>
</dbReference>
<feature type="binding site" evidence="10">
    <location>
        <begin position="7"/>
        <end position="14"/>
    </location>
    <ligand>
        <name>ATP</name>
        <dbReference type="ChEBI" id="CHEBI:30616"/>
    </ligand>
</feature>
<feature type="binding site" evidence="10">
    <location>
        <begin position="9"/>
        <end position="14"/>
    </location>
    <ligand>
        <name>substrate</name>
    </ligand>
</feature>
<organism evidence="14 15">
    <name type="scientific">Sodaliphilus pleomorphus</name>
    <dbReference type="NCBI Taxonomy" id="2606626"/>
    <lineage>
        <taxon>Bacteria</taxon>
        <taxon>Pseudomonadati</taxon>
        <taxon>Bacteroidota</taxon>
        <taxon>Bacteroidia</taxon>
        <taxon>Bacteroidales</taxon>
        <taxon>Muribaculaceae</taxon>
        <taxon>Sodaliphilus</taxon>
    </lineage>
</organism>
<evidence type="ECO:0000256" key="4">
    <source>
        <dbReference type="ARBA" id="ARBA00022679"/>
    </source>
</evidence>
<evidence type="ECO:0000313" key="14">
    <source>
        <dbReference type="EMBL" id="MSS16512.1"/>
    </source>
</evidence>
<evidence type="ECO:0000256" key="1">
    <source>
        <dbReference type="ARBA" id="ARBA00001946"/>
    </source>
</evidence>
<gene>
    <name evidence="10 14" type="primary">miaA</name>
    <name evidence="14" type="ORF">FYJ29_01805</name>
</gene>
<feature type="site" description="Interaction with substrate tRNA" evidence="10">
    <location>
        <position position="120"/>
    </location>
</feature>
<evidence type="ECO:0000313" key="15">
    <source>
        <dbReference type="Proteomes" id="UP000483362"/>
    </source>
</evidence>
<evidence type="ECO:0000256" key="5">
    <source>
        <dbReference type="ARBA" id="ARBA00022694"/>
    </source>
</evidence>
<evidence type="ECO:0000256" key="2">
    <source>
        <dbReference type="ARBA" id="ARBA00003213"/>
    </source>
</evidence>
<comment type="subunit">
    <text evidence="10">Monomer.</text>
</comment>
<proteinExistence type="inferred from homology"/>
<dbReference type="SUPFAM" id="SSF52540">
    <property type="entry name" value="P-loop containing nucleoside triphosphate hydrolases"/>
    <property type="match status" value="2"/>
</dbReference>
<accession>A0A6L5XD98</accession>
<evidence type="ECO:0000256" key="13">
    <source>
        <dbReference type="RuleBase" id="RU003785"/>
    </source>
</evidence>
<dbReference type="GO" id="GO:0006400">
    <property type="term" value="P:tRNA modification"/>
    <property type="evidence" value="ECO:0007669"/>
    <property type="project" value="TreeGrafter"/>
</dbReference>
<evidence type="ECO:0000256" key="6">
    <source>
        <dbReference type="ARBA" id="ARBA00022741"/>
    </source>
</evidence>
<dbReference type="NCBIfam" id="TIGR00174">
    <property type="entry name" value="miaA"/>
    <property type="match status" value="1"/>
</dbReference>
<comment type="caution">
    <text evidence="14">The sequence shown here is derived from an EMBL/GenBank/DDBJ whole genome shotgun (WGS) entry which is preliminary data.</text>
</comment>
<comment type="function">
    <text evidence="2 10 12">Catalyzes the transfer of a dimethylallyl group onto the adenine at position 37 in tRNAs that read codons beginning with uridine, leading to the formation of N6-(dimethylallyl)adenosine (i(6)A).</text>
</comment>
<evidence type="ECO:0000256" key="7">
    <source>
        <dbReference type="ARBA" id="ARBA00022840"/>
    </source>
</evidence>
<dbReference type="InterPro" id="IPR018022">
    <property type="entry name" value="IPT"/>
</dbReference>
<evidence type="ECO:0000256" key="12">
    <source>
        <dbReference type="RuleBase" id="RU003784"/>
    </source>
</evidence>
<dbReference type="InterPro" id="IPR027417">
    <property type="entry name" value="P-loop_NTPase"/>
</dbReference>
<feature type="site" description="Interaction with substrate tRNA" evidence="10">
    <location>
        <position position="97"/>
    </location>
</feature>
<keyword evidence="8 10" id="KW-0460">Magnesium</keyword>
<keyword evidence="6 10" id="KW-0547">Nucleotide-binding</keyword>
<dbReference type="RefSeq" id="WP_154326919.1">
    <property type="nucleotide sequence ID" value="NZ_CP045696.1"/>
</dbReference>
<dbReference type="PANTHER" id="PTHR11088">
    <property type="entry name" value="TRNA DIMETHYLALLYLTRANSFERASE"/>
    <property type="match status" value="1"/>
</dbReference>
<evidence type="ECO:0000256" key="8">
    <source>
        <dbReference type="ARBA" id="ARBA00022842"/>
    </source>
</evidence>
<evidence type="ECO:0000256" key="9">
    <source>
        <dbReference type="ARBA" id="ARBA00049563"/>
    </source>
</evidence>
<dbReference type="Gene3D" id="3.40.50.300">
    <property type="entry name" value="P-loop containing nucleotide triphosphate hydrolases"/>
    <property type="match status" value="2"/>
</dbReference>
<keyword evidence="7 10" id="KW-0067">ATP-binding</keyword>
<comment type="catalytic activity">
    <reaction evidence="9 10 11">
        <text>adenosine(37) in tRNA + dimethylallyl diphosphate = N(6)-dimethylallyladenosine(37) in tRNA + diphosphate</text>
        <dbReference type="Rhea" id="RHEA:26482"/>
        <dbReference type="Rhea" id="RHEA-COMP:10162"/>
        <dbReference type="Rhea" id="RHEA-COMP:10375"/>
        <dbReference type="ChEBI" id="CHEBI:33019"/>
        <dbReference type="ChEBI" id="CHEBI:57623"/>
        <dbReference type="ChEBI" id="CHEBI:74411"/>
        <dbReference type="ChEBI" id="CHEBI:74415"/>
        <dbReference type="EC" id="2.5.1.75"/>
    </reaction>
</comment>
<dbReference type="Proteomes" id="UP000483362">
    <property type="component" value="Unassembled WGS sequence"/>
</dbReference>
<comment type="caution">
    <text evidence="10">Lacks conserved residue(s) required for the propagation of feature annotation.</text>
</comment>
<dbReference type="GO" id="GO:0005524">
    <property type="term" value="F:ATP binding"/>
    <property type="evidence" value="ECO:0007669"/>
    <property type="project" value="UniProtKB-UniRule"/>
</dbReference>
<evidence type="ECO:0000256" key="11">
    <source>
        <dbReference type="RuleBase" id="RU003783"/>
    </source>
</evidence>
<comment type="similarity">
    <text evidence="3 10 13">Belongs to the IPP transferase family.</text>
</comment>
<keyword evidence="4 10" id="KW-0808">Transferase</keyword>
<feature type="region of interest" description="Interaction with substrate tRNA" evidence="10">
    <location>
        <begin position="151"/>
        <end position="155"/>
    </location>
</feature>
<dbReference type="AlphaFoldDB" id="A0A6L5XD98"/>
<evidence type="ECO:0000256" key="10">
    <source>
        <dbReference type="HAMAP-Rule" id="MF_00185"/>
    </source>
</evidence>
<comment type="cofactor">
    <cofactor evidence="1 10">
        <name>Mg(2+)</name>
        <dbReference type="ChEBI" id="CHEBI:18420"/>
    </cofactor>
</comment>
<dbReference type="HAMAP" id="MF_00185">
    <property type="entry name" value="IPP_trans"/>
    <property type="match status" value="1"/>
</dbReference>
<evidence type="ECO:0000256" key="3">
    <source>
        <dbReference type="ARBA" id="ARBA00005842"/>
    </source>
</evidence>
<dbReference type="EMBL" id="VULT01000002">
    <property type="protein sequence ID" value="MSS16512.1"/>
    <property type="molecule type" value="Genomic_DNA"/>
</dbReference>
<dbReference type="GO" id="GO:0052381">
    <property type="term" value="F:tRNA dimethylallyltransferase activity"/>
    <property type="evidence" value="ECO:0007669"/>
    <property type="project" value="UniProtKB-UniRule"/>
</dbReference>
<dbReference type="Pfam" id="PF01715">
    <property type="entry name" value="IPPT"/>
    <property type="match status" value="1"/>
</dbReference>
<keyword evidence="15" id="KW-1185">Reference proteome</keyword>
<name>A0A6L5XD98_9BACT</name>
<keyword evidence="5 10" id="KW-0819">tRNA processing</keyword>